<proteinExistence type="predicted"/>
<feature type="transmembrane region" description="Helical" evidence="2">
    <location>
        <begin position="12"/>
        <end position="37"/>
    </location>
</feature>
<evidence type="ECO:0000313" key="4">
    <source>
        <dbReference type="Proteomes" id="UP000183832"/>
    </source>
</evidence>
<organism evidence="3 4">
    <name type="scientific">Clunio marinus</name>
    <dbReference type="NCBI Taxonomy" id="568069"/>
    <lineage>
        <taxon>Eukaryota</taxon>
        <taxon>Metazoa</taxon>
        <taxon>Ecdysozoa</taxon>
        <taxon>Arthropoda</taxon>
        <taxon>Hexapoda</taxon>
        <taxon>Insecta</taxon>
        <taxon>Pterygota</taxon>
        <taxon>Neoptera</taxon>
        <taxon>Endopterygota</taxon>
        <taxon>Diptera</taxon>
        <taxon>Nematocera</taxon>
        <taxon>Chironomoidea</taxon>
        <taxon>Chironomidae</taxon>
        <taxon>Clunio</taxon>
    </lineage>
</organism>
<feature type="transmembrane region" description="Helical" evidence="2">
    <location>
        <begin position="140"/>
        <end position="169"/>
    </location>
</feature>
<dbReference type="OrthoDB" id="8118226at2759"/>
<feature type="transmembrane region" description="Helical" evidence="2">
    <location>
        <begin position="73"/>
        <end position="97"/>
    </location>
</feature>
<keyword evidence="2" id="KW-0812">Transmembrane</keyword>
<keyword evidence="2" id="KW-0472">Membrane</keyword>
<evidence type="ECO:0000256" key="1">
    <source>
        <dbReference type="SAM" id="MobiDB-lite"/>
    </source>
</evidence>
<dbReference type="Proteomes" id="UP000183832">
    <property type="component" value="Unassembled WGS sequence"/>
</dbReference>
<keyword evidence="2" id="KW-1133">Transmembrane helix</keyword>
<dbReference type="PANTHER" id="PTHR36694:SF11">
    <property type="entry name" value="LP21121P-RELATED"/>
    <property type="match status" value="1"/>
</dbReference>
<reference evidence="3 4" key="1">
    <citation type="submission" date="2015-04" db="EMBL/GenBank/DDBJ databases">
        <authorList>
            <person name="Syromyatnikov M.Y."/>
            <person name="Popov V.N."/>
        </authorList>
    </citation>
    <scope>NUCLEOTIDE SEQUENCE [LARGE SCALE GENOMIC DNA]</scope>
</reference>
<feature type="region of interest" description="Disordered" evidence="1">
    <location>
        <begin position="182"/>
        <end position="201"/>
    </location>
</feature>
<evidence type="ECO:0000256" key="2">
    <source>
        <dbReference type="SAM" id="Phobius"/>
    </source>
</evidence>
<dbReference type="InterPro" id="IPR031720">
    <property type="entry name" value="DUF4728"/>
</dbReference>
<dbReference type="Pfam" id="PF15860">
    <property type="entry name" value="DUF4728"/>
    <property type="match status" value="1"/>
</dbReference>
<dbReference type="EMBL" id="CVRI01000067">
    <property type="protein sequence ID" value="CRL06830.1"/>
    <property type="molecule type" value="Genomic_DNA"/>
</dbReference>
<gene>
    <name evidence="3" type="primary">putative GK20699</name>
    <name evidence="3" type="ORF">CLUMA_CG019551</name>
</gene>
<dbReference type="AlphaFoldDB" id="A0A1J1J5T1"/>
<sequence>MPHAMTLDGFFCFSLHTGSVLLGWLGFVSAFFSIIGWSMSFNDIDGMIKNLNITNGRNPEDFSDADIDFMRNMAISIISMLIGFYVIEALASLFLIHGASNNKRLFLVPWMIERATQLIFYTILWLFIGLYFFTSPQTIGYSLFAFVFGGISLFFNFYCFLCVYSLFVLMREAEEYQRLVGGQQSRPPNYGNQPGNTYVKI</sequence>
<evidence type="ECO:0000313" key="3">
    <source>
        <dbReference type="EMBL" id="CRL06830.1"/>
    </source>
</evidence>
<feature type="transmembrane region" description="Helical" evidence="2">
    <location>
        <begin position="118"/>
        <end position="134"/>
    </location>
</feature>
<dbReference type="PANTHER" id="PTHR36694">
    <property type="entry name" value="PASIFLORA 1, ISOFORM A-RELATED"/>
    <property type="match status" value="1"/>
</dbReference>
<keyword evidence="4" id="KW-1185">Reference proteome</keyword>
<accession>A0A1J1J5T1</accession>
<name>A0A1J1J5T1_9DIPT</name>
<protein>
    <submittedName>
        <fullName evidence="3">CLUMA_CG019551, isoform A</fullName>
    </submittedName>
</protein>